<name>A0ABD5DD29_ACIBA</name>
<sequence>HLQIGIRAIDLLRAEGDHMHSRKLRTFNEPPFR</sequence>
<protein>
    <submittedName>
        <fullName evidence="1">AMP nucleosidase</fullName>
    </submittedName>
</protein>
<feature type="non-terminal residue" evidence="1">
    <location>
        <position position="1"/>
    </location>
</feature>
<dbReference type="Gene3D" id="3.40.50.1580">
    <property type="entry name" value="Nucleoside phosphorylase domain"/>
    <property type="match status" value="1"/>
</dbReference>
<dbReference type="InterPro" id="IPR035994">
    <property type="entry name" value="Nucleoside_phosphorylase_sf"/>
</dbReference>
<evidence type="ECO:0000313" key="1">
    <source>
        <dbReference type="EMBL" id="MDR8263088.1"/>
    </source>
</evidence>
<dbReference type="AlphaFoldDB" id="A0ABD5DD29"/>
<comment type="caution">
    <text evidence="1">The sequence shown here is derived from an EMBL/GenBank/DDBJ whole genome shotgun (WGS) entry which is preliminary data.</text>
</comment>
<accession>A0ABD5DD29</accession>
<organism evidence="1">
    <name type="scientific">Acinetobacter baumannii</name>
    <dbReference type="NCBI Taxonomy" id="470"/>
    <lineage>
        <taxon>Bacteria</taxon>
        <taxon>Pseudomonadati</taxon>
        <taxon>Pseudomonadota</taxon>
        <taxon>Gammaproteobacteria</taxon>
        <taxon>Moraxellales</taxon>
        <taxon>Moraxellaceae</taxon>
        <taxon>Acinetobacter</taxon>
        <taxon>Acinetobacter calcoaceticus/baumannii complex</taxon>
    </lineage>
</organism>
<dbReference type="EMBL" id="VMBB01000362">
    <property type="protein sequence ID" value="MDR8263088.1"/>
    <property type="molecule type" value="Genomic_DNA"/>
</dbReference>
<dbReference type="SUPFAM" id="SSF53167">
    <property type="entry name" value="Purine and uridine phosphorylases"/>
    <property type="match status" value="1"/>
</dbReference>
<reference evidence="1" key="1">
    <citation type="submission" date="2019-07" db="EMBL/GenBank/DDBJ databases">
        <title>Biological characteristics of mucoid Acinetobacter baumannii from a general hospital in China.</title>
        <authorList>
            <person name="Hua X."/>
            <person name="Yu Y."/>
        </authorList>
    </citation>
    <scope>NUCLEOTIDE SEQUENCE [LARGE SCALE GENOMIC DNA]</scope>
    <source>
        <strain evidence="1">N41</strain>
    </source>
</reference>
<gene>
    <name evidence="1" type="ORF">FPK87_21970</name>
</gene>
<proteinExistence type="predicted"/>